<dbReference type="Pfam" id="PF00320">
    <property type="entry name" value="GATA"/>
    <property type="match status" value="1"/>
</dbReference>
<comment type="caution">
    <text evidence="4">The sequence shown here is derived from an EMBL/GenBank/DDBJ whole genome shotgun (WGS) entry which is preliminary data.</text>
</comment>
<keyword evidence="1" id="KW-0862">Zinc</keyword>
<dbReference type="PANTHER" id="PTHR14879:SF5">
    <property type="entry name" value="RING-TYPE DOMAIN-CONTAINING PROTEIN"/>
    <property type="match status" value="1"/>
</dbReference>
<gene>
    <name evidence="4" type="ORF">PECAL_3P19350</name>
</gene>
<dbReference type="Gene3D" id="3.30.50.10">
    <property type="entry name" value="Erythroid Transcription Factor GATA-1, subunit A"/>
    <property type="match status" value="1"/>
</dbReference>
<evidence type="ECO:0000256" key="2">
    <source>
        <dbReference type="SAM" id="MobiDB-lite"/>
    </source>
</evidence>
<dbReference type="PANTHER" id="PTHR14879">
    <property type="entry name" value="CASPASE REGULATOR, RING FINGER DOMAIN-CONTAINING"/>
    <property type="match status" value="1"/>
</dbReference>
<evidence type="ECO:0000313" key="4">
    <source>
        <dbReference type="EMBL" id="CAH0371963.1"/>
    </source>
</evidence>
<reference evidence="4" key="1">
    <citation type="submission" date="2021-11" db="EMBL/GenBank/DDBJ databases">
        <authorList>
            <consortium name="Genoscope - CEA"/>
            <person name="William W."/>
        </authorList>
    </citation>
    <scope>NUCLEOTIDE SEQUENCE</scope>
</reference>
<dbReference type="EMBL" id="CAKKNE010000003">
    <property type="protein sequence ID" value="CAH0371963.1"/>
    <property type="molecule type" value="Genomic_DNA"/>
</dbReference>
<dbReference type="Gene3D" id="3.30.40.10">
    <property type="entry name" value="Zinc/RING finger domain, C3HC4 (zinc finger)"/>
    <property type="match status" value="1"/>
</dbReference>
<dbReference type="InterPro" id="IPR051728">
    <property type="entry name" value="RING-FYVE_E3_ubiquitin-ligase"/>
</dbReference>
<organism evidence="4 5">
    <name type="scientific">Pelagomonas calceolata</name>
    <dbReference type="NCBI Taxonomy" id="35677"/>
    <lineage>
        <taxon>Eukaryota</taxon>
        <taxon>Sar</taxon>
        <taxon>Stramenopiles</taxon>
        <taxon>Ochrophyta</taxon>
        <taxon>Pelagophyceae</taxon>
        <taxon>Pelagomonadales</taxon>
        <taxon>Pelagomonadaceae</taxon>
        <taxon>Pelagomonas</taxon>
    </lineage>
</organism>
<accession>A0A8J2SG88</accession>
<dbReference type="Proteomes" id="UP000789595">
    <property type="component" value="Unassembled WGS sequence"/>
</dbReference>
<dbReference type="SMART" id="SM00401">
    <property type="entry name" value="ZnF_GATA"/>
    <property type="match status" value="2"/>
</dbReference>
<protein>
    <recommendedName>
        <fullName evidence="3">RING-type domain-containing protein</fullName>
    </recommendedName>
</protein>
<evidence type="ECO:0000259" key="3">
    <source>
        <dbReference type="PROSITE" id="PS50089"/>
    </source>
</evidence>
<keyword evidence="5" id="KW-1185">Reference proteome</keyword>
<dbReference type="SMART" id="SM00184">
    <property type="entry name" value="RING"/>
    <property type="match status" value="1"/>
</dbReference>
<proteinExistence type="predicted"/>
<dbReference type="GO" id="GO:0043565">
    <property type="term" value="F:sequence-specific DNA binding"/>
    <property type="evidence" value="ECO:0007669"/>
    <property type="project" value="InterPro"/>
</dbReference>
<dbReference type="GO" id="GO:0008270">
    <property type="term" value="F:zinc ion binding"/>
    <property type="evidence" value="ECO:0007669"/>
    <property type="project" value="UniProtKB-KW"/>
</dbReference>
<feature type="region of interest" description="Disordered" evidence="2">
    <location>
        <begin position="318"/>
        <end position="357"/>
    </location>
</feature>
<feature type="region of interest" description="Disordered" evidence="2">
    <location>
        <begin position="91"/>
        <end position="117"/>
    </location>
</feature>
<dbReference type="Pfam" id="PF13920">
    <property type="entry name" value="zf-C3HC4_3"/>
    <property type="match status" value="1"/>
</dbReference>
<feature type="domain" description="RING-type" evidence="3">
    <location>
        <begin position="375"/>
        <end position="412"/>
    </location>
</feature>
<feature type="compositionally biased region" description="Basic and acidic residues" evidence="2">
    <location>
        <begin position="326"/>
        <end position="340"/>
    </location>
</feature>
<dbReference type="AlphaFoldDB" id="A0A8J2SG88"/>
<dbReference type="OrthoDB" id="2162994at2759"/>
<keyword evidence="1" id="KW-0863">Zinc-finger</keyword>
<evidence type="ECO:0000256" key="1">
    <source>
        <dbReference type="PROSITE-ProRule" id="PRU00175"/>
    </source>
</evidence>
<dbReference type="InterPro" id="IPR000679">
    <property type="entry name" value="Znf_GATA"/>
</dbReference>
<sequence>MSDQLDKLCAAIAQAEARAPPPMAANDAIRLYVDLCQVVDPIKRNGLRTLLQELTAKKTAREIPSVTQAFLERAPALVGAVLWRQCCEKQRPRGDPVPGPAAAGGGEDASPPGSSSDAPWRCNWCQSLKADGRCRGPGGPSTLCGTCYRRHRNGETGPRSADWSCDRCGVQETPRRFKGPKGPATLCEPCGLRYVKGATGPPAEDWRCDWCPETTGRRCTGPKGPGTLCKTCGGRFRNGKTGPLSATFECRWCGATSTRRRYDGPTGEGELCVSCGTYYANASDKIKARLGHVEKELVNRASEVERLTSELDRLTSVPVIDAETGAETRERPPKRAREDADAAPPPSGLQREKAQRDAFRQVKLEKEALEDRLLCTICMEADAPRTVLFGPCNHFLACASCADALQECPNCRVPIAARTSIANTS</sequence>
<keyword evidence="1" id="KW-0479">Metal-binding</keyword>
<evidence type="ECO:0000313" key="5">
    <source>
        <dbReference type="Proteomes" id="UP000789595"/>
    </source>
</evidence>
<dbReference type="SUPFAM" id="SSF57850">
    <property type="entry name" value="RING/U-box"/>
    <property type="match status" value="1"/>
</dbReference>
<dbReference type="InterPro" id="IPR013088">
    <property type="entry name" value="Znf_NHR/GATA"/>
</dbReference>
<name>A0A8J2SG88_9STRA</name>
<feature type="compositionally biased region" description="Low complexity" evidence="2">
    <location>
        <begin position="108"/>
        <end position="117"/>
    </location>
</feature>
<dbReference type="SUPFAM" id="SSF57716">
    <property type="entry name" value="Glucocorticoid receptor-like (DNA-binding domain)"/>
    <property type="match status" value="1"/>
</dbReference>
<dbReference type="GO" id="GO:0006355">
    <property type="term" value="P:regulation of DNA-templated transcription"/>
    <property type="evidence" value="ECO:0007669"/>
    <property type="project" value="InterPro"/>
</dbReference>
<dbReference type="PROSITE" id="PS50089">
    <property type="entry name" value="ZF_RING_2"/>
    <property type="match status" value="1"/>
</dbReference>
<dbReference type="InterPro" id="IPR001841">
    <property type="entry name" value="Znf_RING"/>
</dbReference>
<dbReference type="InterPro" id="IPR013083">
    <property type="entry name" value="Znf_RING/FYVE/PHD"/>
</dbReference>